<keyword evidence="2" id="KW-1185">Reference proteome</keyword>
<dbReference type="EMBL" id="BONP01000002">
    <property type="protein sequence ID" value="GIG38694.1"/>
    <property type="molecule type" value="Genomic_DNA"/>
</dbReference>
<dbReference type="Proteomes" id="UP000614741">
    <property type="component" value="Unassembled WGS sequence"/>
</dbReference>
<sequence length="55" mass="6433">MPARVRNFVIWVVFIFLVYAAVTNPDRAADTVRSIWDFIYGVFNGFARFFERLAS</sequence>
<comment type="caution">
    <text evidence="1">The sequence shown here is derived from an EMBL/GenBank/DDBJ whole genome shotgun (WGS) entry which is preliminary data.</text>
</comment>
<evidence type="ECO:0000313" key="2">
    <source>
        <dbReference type="Proteomes" id="UP000614741"/>
    </source>
</evidence>
<organism evidence="1 2">
    <name type="scientific">Cellulomonas phragmiteti</name>
    <dbReference type="NCBI Taxonomy" id="478780"/>
    <lineage>
        <taxon>Bacteria</taxon>
        <taxon>Bacillati</taxon>
        <taxon>Actinomycetota</taxon>
        <taxon>Actinomycetes</taxon>
        <taxon>Micrococcales</taxon>
        <taxon>Cellulomonadaceae</taxon>
        <taxon>Cellulomonas</taxon>
    </lineage>
</organism>
<proteinExistence type="predicted"/>
<reference evidence="1 2" key="1">
    <citation type="submission" date="2021-01" db="EMBL/GenBank/DDBJ databases">
        <title>Whole genome shotgun sequence of Cellulomonas phragmiteti NBRC 110785.</title>
        <authorList>
            <person name="Komaki H."/>
            <person name="Tamura T."/>
        </authorList>
    </citation>
    <scope>NUCLEOTIDE SEQUENCE [LARGE SCALE GENOMIC DNA]</scope>
    <source>
        <strain evidence="1 2">NBRC 110785</strain>
    </source>
</reference>
<accession>A0ABQ4DH61</accession>
<gene>
    <name evidence="1" type="ORF">Cph01nite_04560</name>
</gene>
<evidence type="ECO:0000313" key="1">
    <source>
        <dbReference type="EMBL" id="GIG38694.1"/>
    </source>
</evidence>
<name>A0ABQ4DH61_9CELL</name>
<protein>
    <submittedName>
        <fullName evidence="1">Uncharacterized protein</fullName>
    </submittedName>
</protein>